<dbReference type="SUPFAM" id="SSF52091">
    <property type="entry name" value="SpoIIaa-like"/>
    <property type="match status" value="1"/>
</dbReference>
<sequence length="129" mass="15021">MIEQFKVYDTNVLALEVKDGFKKVDEQLFEKLVKDKLNQGYEIVNVLVKLDEMEISKSSIKAFFEDAIWWLRNYNHVGHLAVVAHSNIVKALIPIDNLFFQRASKGRIERYFDISQLDEALEFVKAGKK</sequence>
<dbReference type="Gene3D" id="3.40.50.10600">
    <property type="entry name" value="SpoIIaa-like domains"/>
    <property type="match status" value="1"/>
</dbReference>
<name>A0ABV5J2Y0_9BACT</name>
<evidence type="ECO:0000313" key="2">
    <source>
        <dbReference type="Proteomes" id="UP001589654"/>
    </source>
</evidence>
<dbReference type="InterPro" id="IPR036513">
    <property type="entry name" value="STAS_dom_sf"/>
</dbReference>
<dbReference type="Pfam" id="PF11964">
    <property type="entry name" value="SpoIIAA-like"/>
    <property type="match status" value="1"/>
</dbReference>
<evidence type="ECO:0000313" key="1">
    <source>
        <dbReference type="EMBL" id="MFB9211179.1"/>
    </source>
</evidence>
<dbReference type="RefSeq" id="WP_290249120.1">
    <property type="nucleotide sequence ID" value="NZ_JAUFQT010000002.1"/>
</dbReference>
<dbReference type="EMBL" id="JBHMEW010000044">
    <property type="protein sequence ID" value="MFB9211179.1"/>
    <property type="molecule type" value="Genomic_DNA"/>
</dbReference>
<comment type="caution">
    <text evidence="1">The sequence shown here is derived from an EMBL/GenBank/DDBJ whole genome shotgun (WGS) entry which is preliminary data.</text>
</comment>
<reference evidence="1 2" key="1">
    <citation type="submission" date="2024-09" db="EMBL/GenBank/DDBJ databases">
        <authorList>
            <person name="Sun Q."/>
            <person name="Mori K."/>
        </authorList>
    </citation>
    <scope>NUCLEOTIDE SEQUENCE [LARGE SCALE GENOMIC DNA]</scope>
    <source>
        <strain evidence="1 2">CECT 7682</strain>
    </source>
</reference>
<proteinExistence type="predicted"/>
<dbReference type="Proteomes" id="UP001589654">
    <property type="component" value="Unassembled WGS sequence"/>
</dbReference>
<accession>A0ABV5J2Y0</accession>
<protein>
    <submittedName>
        <fullName evidence="1">STAS/SEC14 domain-containing protein</fullName>
    </submittedName>
</protein>
<dbReference type="InterPro" id="IPR038396">
    <property type="entry name" value="SpoIIAA-like_sf"/>
</dbReference>
<keyword evidence="2" id="KW-1185">Reference proteome</keyword>
<dbReference type="InterPro" id="IPR021866">
    <property type="entry name" value="SpoIIAA-like"/>
</dbReference>
<gene>
    <name evidence="1" type="ORF">ACFFUR_05130</name>
</gene>
<organism evidence="1 2">
    <name type="scientific">Echinicola jeungdonensis</name>
    <dbReference type="NCBI Taxonomy" id="709343"/>
    <lineage>
        <taxon>Bacteria</taxon>
        <taxon>Pseudomonadati</taxon>
        <taxon>Bacteroidota</taxon>
        <taxon>Cytophagia</taxon>
        <taxon>Cytophagales</taxon>
        <taxon>Cyclobacteriaceae</taxon>
        <taxon>Echinicola</taxon>
    </lineage>
</organism>